<feature type="region of interest" description="Disordered" evidence="1">
    <location>
        <begin position="58"/>
        <end position="120"/>
    </location>
</feature>
<feature type="region of interest" description="Disordered" evidence="1">
    <location>
        <begin position="196"/>
        <end position="246"/>
    </location>
</feature>
<feature type="compositionally biased region" description="Polar residues" evidence="1">
    <location>
        <begin position="237"/>
        <end position="246"/>
    </location>
</feature>
<feature type="compositionally biased region" description="Basic and acidic residues" evidence="1">
    <location>
        <begin position="196"/>
        <end position="206"/>
    </location>
</feature>
<dbReference type="Proteomes" id="UP000299102">
    <property type="component" value="Unassembled WGS sequence"/>
</dbReference>
<accession>A0A4C1UZZ7</accession>
<organism evidence="2 3">
    <name type="scientific">Eumeta variegata</name>
    <name type="common">Bagworm moth</name>
    <name type="synonym">Eumeta japonica</name>
    <dbReference type="NCBI Taxonomy" id="151549"/>
    <lineage>
        <taxon>Eukaryota</taxon>
        <taxon>Metazoa</taxon>
        <taxon>Ecdysozoa</taxon>
        <taxon>Arthropoda</taxon>
        <taxon>Hexapoda</taxon>
        <taxon>Insecta</taxon>
        <taxon>Pterygota</taxon>
        <taxon>Neoptera</taxon>
        <taxon>Endopterygota</taxon>
        <taxon>Lepidoptera</taxon>
        <taxon>Glossata</taxon>
        <taxon>Ditrysia</taxon>
        <taxon>Tineoidea</taxon>
        <taxon>Psychidae</taxon>
        <taxon>Oiketicinae</taxon>
        <taxon>Eumeta</taxon>
    </lineage>
</organism>
<gene>
    <name evidence="2" type="ORF">EVAR_21079_1</name>
</gene>
<protein>
    <submittedName>
        <fullName evidence="2">Uncharacterized protein</fullName>
    </submittedName>
</protein>
<sequence length="246" mass="27648">MIFDPARTPKSLIPSCVPEGDRTEDRPSAESSGRVRQCEQMLPCENTCVARAVGDGFENTSERSRRALPPADRSRSAPRGPAAGADADGKESSAIKKRRRRTADNRESPRRRLRRPRRQAEAPLDLFAKCRSHNSHFFLSNVPVISPARRTRRRGALVYVLLTDYNLTRGRLCMPLHYNTLTRIFRSVITRDVRSSRVDHPAELRSRPPATARAPVRPPRPRHEGERTTPFGLGAAPSSSSFDDLY</sequence>
<feature type="region of interest" description="Disordered" evidence="1">
    <location>
        <begin position="1"/>
        <end position="37"/>
    </location>
</feature>
<proteinExistence type="predicted"/>
<feature type="compositionally biased region" description="Low complexity" evidence="1">
    <location>
        <begin position="67"/>
        <end position="86"/>
    </location>
</feature>
<feature type="compositionally biased region" description="Basic and acidic residues" evidence="1">
    <location>
        <begin position="19"/>
        <end position="28"/>
    </location>
</feature>
<dbReference type="EMBL" id="BGZK01000254">
    <property type="protein sequence ID" value="GBP32045.1"/>
    <property type="molecule type" value="Genomic_DNA"/>
</dbReference>
<name>A0A4C1UZZ7_EUMVA</name>
<evidence type="ECO:0000313" key="2">
    <source>
        <dbReference type="EMBL" id="GBP32045.1"/>
    </source>
</evidence>
<reference evidence="2 3" key="1">
    <citation type="journal article" date="2019" name="Commun. Biol.">
        <title>The bagworm genome reveals a unique fibroin gene that provides high tensile strength.</title>
        <authorList>
            <person name="Kono N."/>
            <person name="Nakamura H."/>
            <person name="Ohtoshi R."/>
            <person name="Tomita M."/>
            <person name="Numata K."/>
            <person name="Arakawa K."/>
        </authorList>
    </citation>
    <scope>NUCLEOTIDE SEQUENCE [LARGE SCALE GENOMIC DNA]</scope>
</reference>
<keyword evidence="3" id="KW-1185">Reference proteome</keyword>
<evidence type="ECO:0000256" key="1">
    <source>
        <dbReference type="SAM" id="MobiDB-lite"/>
    </source>
</evidence>
<comment type="caution">
    <text evidence="2">The sequence shown here is derived from an EMBL/GenBank/DDBJ whole genome shotgun (WGS) entry which is preliminary data.</text>
</comment>
<evidence type="ECO:0000313" key="3">
    <source>
        <dbReference type="Proteomes" id="UP000299102"/>
    </source>
</evidence>
<dbReference type="AlphaFoldDB" id="A0A4C1UZZ7"/>